<sequence length="279" mass="33781">MNITFSTCWYVFKAKFNVNTYLVWIDRFLSNIENCYVVVYTDLQGIKCFGKYFDKPNIKFIIKPVESFYNYQYKDLWIENHKKNINLNRITDWKVNMLWSEKIHFVNETIKNQYFPETKMYGWCDIGYFRTDENAITPKQIRSWPSKEKIEKLDPSRIYYAVVNQDENYLNQIIKMVNTKNRNGVPLHPIPPDQITISGGFFILHKNKIDWWRMIYDNKLRLYFKNNYLIKDDQIILADCIFTSGEMKHFILLFNKEKEDDWFLFQKSLLQDTFGKSIN</sequence>
<dbReference type="EMBL" id="MN739669">
    <property type="protein sequence ID" value="QHT19777.1"/>
    <property type="molecule type" value="Genomic_DNA"/>
</dbReference>
<dbReference type="AlphaFoldDB" id="A0A6C0DSJ4"/>
<name>A0A6C0DSJ4_9ZZZZ</name>
<accession>A0A6C0DSJ4</accession>
<reference evidence="1" key="1">
    <citation type="journal article" date="2020" name="Nature">
        <title>Giant virus diversity and host interactions through global metagenomics.</title>
        <authorList>
            <person name="Schulz F."/>
            <person name="Roux S."/>
            <person name="Paez-Espino D."/>
            <person name="Jungbluth S."/>
            <person name="Walsh D.A."/>
            <person name="Denef V.J."/>
            <person name="McMahon K.D."/>
            <person name="Konstantinidis K.T."/>
            <person name="Eloe-Fadrosh E.A."/>
            <person name="Kyrpides N.C."/>
            <person name="Woyke T."/>
        </authorList>
    </citation>
    <scope>NUCLEOTIDE SEQUENCE</scope>
    <source>
        <strain evidence="1">GVMAG-M-3300023174-5</strain>
    </source>
</reference>
<evidence type="ECO:0000313" key="1">
    <source>
        <dbReference type="EMBL" id="QHT19777.1"/>
    </source>
</evidence>
<protein>
    <submittedName>
        <fullName evidence="1">Uncharacterized protein</fullName>
    </submittedName>
</protein>
<proteinExistence type="predicted"/>
<organism evidence="1">
    <name type="scientific">viral metagenome</name>
    <dbReference type="NCBI Taxonomy" id="1070528"/>
    <lineage>
        <taxon>unclassified sequences</taxon>
        <taxon>metagenomes</taxon>
        <taxon>organismal metagenomes</taxon>
    </lineage>
</organism>